<evidence type="ECO:0000256" key="3">
    <source>
        <dbReference type="ARBA" id="ARBA00023014"/>
    </source>
</evidence>
<dbReference type="InterPro" id="IPR051460">
    <property type="entry name" value="HdrC_iron-sulfur_subunit"/>
</dbReference>
<sequence length="160" mass="18319">MKNILFNELDPHFKDEVAEKIGLEAIKPCFTCGSCTGICPVHEVIEDFDPRQIIYMILLGRRKDVLSSDLIWFCCLCNACFFVCPQEIKFSRVATELRKMAVAEGHVEAGFLDRLEVVKPYLQDLCRRTIFSKVKDGFCGPHTKPCWRKNTDENLKPETG</sequence>
<keyword evidence="3" id="KW-0411">Iron-sulfur</keyword>
<dbReference type="GO" id="GO:0046872">
    <property type="term" value="F:metal ion binding"/>
    <property type="evidence" value="ECO:0007669"/>
    <property type="project" value="UniProtKB-KW"/>
</dbReference>
<dbReference type="PANTHER" id="PTHR43255">
    <property type="entry name" value="IRON-SULFUR-BINDING OXIDOREDUCTASE FADF-RELATED-RELATED"/>
    <property type="match status" value="1"/>
</dbReference>
<dbReference type="InterPro" id="IPR017900">
    <property type="entry name" value="4Fe4S_Fe_S_CS"/>
</dbReference>
<name>A0A8J6N3J3_9DELT</name>
<protein>
    <submittedName>
        <fullName evidence="5">4Fe-4S dicluster domain-containing protein</fullName>
    </submittedName>
</protein>
<evidence type="ECO:0000256" key="2">
    <source>
        <dbReference type="ARBA" id="ARBA00023004"/>
    </source>
</evidence>
<dbReference type="Gene3D" id="1.10.1060.10">
    <property type="entry name" value="Alpha-helical ferredoxin"/>
    <property type="match status" value="1"/>
</dbReference>
<accession>A0A8J6N3J3</accession>
<evidence type="ECO:0000259" key="4">
    <source>
        <dbReference type="PROSITE" id="PS51379"/>
    </source>
</evidence>
<dbReference type="GO" id="GO:0005886">
    <property type="term" value="C:plasma membrane"/>
    <property type="evidence" value="ECO:0007669"/>
    <property type="project" value="TreeGrafter"/>
</dbReference>
<dbReference type="SUPFAM" id="SSF46548">
    <property type="entry name" value="alpha-helical ferredoxin"/>
    <property type="match status" value="1"/>
</dbReference>
<organism evidence="5 6">
    <name type="scientific">Candidatus Desulfacyla euxinica</name>
    <dbReference type="NCBI Taxonomy" id="2841693"/>
    <lineage>
        <taxon>Bacteria</taxon>
        <taxon>Deltaproteobacteria</taxon>
        <taxon>Candidatus Desulfacyla</taxon>
    </lineage>
</organism>
<keyword evidence="2" id="KW-0408">Iron</keyword>
<dbReference type="InterPro" id="IPR017896">
    <property type="entry name" value="4Fe4S_Fe-S-bd"/>
</dbReference>
<dbReference type="PROSITE" id="PS00198">
    <property type="entry name" value="4FE4S_FER_1"/>
    <property type="match status" value="1"/>
</dbReference>
<evidence type="ECO:0000313" key="6">
    <source>
        <dbReference type="Proteomes" id="UP000650524"/>
    </source>
</evidence>
<dbReference type="InterPro" id="IPR009051">
    <property type="entry name" value="Helical_ferredxn"/>
</dbReference>
<evidence type="ECO:0000313" key="5">
    <source>
        <dbReference type="EMBL" id="MBC8179040.1"/>
    </source>
</evidence>
<dbReference type="PROSITE" id="PS51379">
    <property type="entry name" value="4FE4S_FER_2"/>
    <property type="match status" value="1"/>
</dbReference>
<dbReference type="Pfam" id="PF13534">
    <property type="entry name" value="Fer4_17"/>
    <property type="match status" value="1"/>
</dbReference>
<dbReference type="Proteomes" id="UP000650524">
    <property type="component" value="Unassembled WGS sequence"/>
</dbReference>
<reference evidence="5 6" key="1">
    <citation type="submission" date="2020-08" db="EMBL/GenBank/DDBJ databases">
        <title>Bridging the membrane lipid divide: bacteria of the FCB group superphylum have the potential to synthesize archaeal ether lipids.</title>
        <authorList>
            <person name="Villanueva L."/>
            <person name="Von Meijenfeldt F.A.B."/>
            <person name="Westbye A.B."/>
            <person name="Yadav S."/>
            <person name="Hopmans E.C."/>
            <person name="Dutilh B.E."/>
            <person name="Sinninghe Damste J.S."/>
        </authorList>
    </citation>
    <scope>NUCLEOTIDE SEQUENCE [LARGE SCALE GENOMIC DNA]</scope>
    <source>
        <strain evidence="5">NIOZ-UU27</strain>
    </source>
</reference>
<dbReference type="EMBL" id="JACNJD010000339">
    <property type="protein sequence ID" value="MBC8179040.1"/>
    <property type="molecule type" value="Genomic_DNA"/>
</dbReference>
<feature type="domain" description="4Fe-4S ferredoxin-type" evidence="4">
    <location>
        <begin position="19"/>
        <end position="51"/>
    </location>
</feature>
<dbReference type="PANTHER" id="PTHR43255:SF2">
    <property type="entry name" value="HETERODISULFIDE REDUCTASE RELATED PROTEIN"/>
    <property type="match status" value="1"/>
</dbReference>
<gene>
    <name evidence="5" type="ORF">H8E19_16675</name>
</gene>
<comment type="caution">
    <text evidence="5">The sequence shown here is derived from an EMBL/GenBank/DDBJ whole genome shotgun (WGS) entry which is preliminary data.</text>
</comment>
<dbReference type="GO" id="GO:0051536">
    <property type="term" value="F:iron-sulfur cluster binding"/>
    <property type="evidence" value="ECO:0007669"/>
    <property type="project" value="UniProtKB-KW"/>
</dbReference>
<keyword evidence="1" id="KW-0479">Metal-binding</keyword>
<dbReference type="AlphaFoldDB" id="A0A8J6N3J3"/>
<evidence type="ECO:0000256" key="1">
    <source>
        <dbReference type="ARBA" id="ARBA00022723"/>
    </source>
</evidence>
<proteinExistence type="predicted"/>